<dbReference type="InterPro" id="IPR039748">
    <property type="entry name" value="RPC3"/>
</dbReference>
<evidence type="ECO:0000256" key="2">
    <source>
        <dbReference type="ARBA" id="ARBA00022478"/>
    </source>
</evidence>
<keyword evidence="4 5" id="KW-0539">Nucleus</keyword>
<dbReference type="PANTHER" id="PTHR12949">
    <property type="entry name" value="RNA POLYMERASE III DNA DIRECTED -RELATED"/>
    <property type="match status" value="1"/>
</dbReference>
<comment type="similarity">
    <text evidence="5">Belongs to the eukaryotic RPC3/POLR3C RNA polymerase subunit family.</text>
</comment>
<comment type="subunit">
    <text evidence="5">Component of the RNA polymerase III (Pol III) complex consisting of 17 subunits.</text>
</comment>
<evidence type="ECO:0000256" key="3">
    <source>
        <dbReference type="ARBA" id="ARBA00023163"/>
    </source>
</evidence>
<dbReference type="InterPro" id="IPR008806">
    <property type="entry name" value="RNA_pol_III_Rpc82_C"/>
</dbReference>
<dbReference type="PANTHER" id="PTHR12949:SF0">
    <property type="entry name" value="DNA-DIRECTED RNA POLYMERASE III SUBUNIT RPC3"/>
    <property type="match status" value="1"/>
</dbReference>
<dbReference type="AlphaFoldDB" id="A0A9N6WRY0"/>
<dbReference type="EMBL" id="OC978091">
    <property type="protein sequence ID" value="CAG4634746.1"/>
    <property type="molecule type" value="Genomic_DNA"/>
</dbReference>
<dbReference type="InterPro" id="IPR036388">
    <property type="entry name" value="WH-like_DNA-bd_sf"/>
</dbReference>
<keyword evidence="2 5" id="KW-0240">DNA-directed RNA polymerase</keyword>
<dbReference type="Gene3D" id="6.10.140.1450">
    <property type="match status" value="1"/>
</dbReference>
<protein>
    <recommendedName>
        <fullName evidence="5">DNA-directed RNA polymerase III subunit RPC3</fullName>
        <shortName evidence="5">RNA polymerase III subunit C3</shortName>
    </recommendedName>
</protein>
<reference evidence="8" key="1">
    <citation type="submission" date="2021-04" db="EMBL/GenBank/DDBJ databases">
        <authorList>
            <person name="Cornetti L."/>
        </authorList>
    </citation>
    <scope>NUCLEOTIDE SEQUENCE</scope>
</reference>
<dbReference type="InterPro" id="IPR055207">
    <property type="entry name" value="POLR3C_WHD"/>
</dbReference>
<dbReference type="GO" id="GO:0003697">
    <property type="term" value="F:single-stranded DNA binding"/>
    <property type="evidence" value="ECO:0007669"/>
    <property type="project" value="UniProtKB-UniRule"/>
</dbReference>
<accession>A0A9N6WRY0</accession>
<keyword evidence="3 5" id="KW-0804">Transcription</keyword>
<name>A0A9N6WRY0_9CRUS</name>
<evidence type="ECO:0000256" key="1">
    <source>
        <dbReference type="ARBA" id="ARBA00004123"/>
    </source>
</evidence>
<evidence type="ECO:0000256" key="5">
    <source>
        <dbReference type="RuleBase" id="RU367076"/>
    </source>
</evidence>
<comment type="subcellular location">
    <subcellularLocation>
        <location evidence="1 5">Nucleus</location>
    </subcellularLocation>
</comment>
<dbReference type="Pfam" id="PF05645">
    <property type="entry name" value="RNA_pol_Rpc82"/>
    <property type="match status" value="1"/>
</dbReference>
<proteinExistence type="inferred from homology"/>
<dbReference type="Gene3D" id="1.10.10.10">
    <property type="entry name" value="Winged helix-like DNA-binding domain superfamily/Winged helix DNA-binding domain"/>
    <property type="match status" value="3"/>
</dbReference>
<gene>
    <name evidence="8" type="primary">EOG090X04YD</name>
</gene>
<evidence type="ECO:0000259" key="6">
    <source>
        <dbReference type="Pfam" id="PF05645"/>
    </source>
</evidence>
<evidence type="ECO:0000256" key="4">
    <source>
        <dbReference type="ARBA" id="ARBA00023242"/>
    </source>
</evidence>
<dbReference type="GO" id="GO:0006351">
    <property type="term" value="P:DNA-templated transcription"/>
    <property type="evidence" value="ECO:0007669"/>
    <property type="project" value="InterPro"/>
</dbReference>
<feature type="domain" description="DNA-directed RNA polymerase III subunit RPC3 winged-helix" evidence="7">
    <location>
        <begin position="311"/>
        <end position="388"/>
    </location>
</feature>
<dbReference type="Pfam" id="PF22536">
    <property type="entry name" value="WHD_POLR3C"/>
    <property type="match status" value="1"/>
</dbReference>
<comment type="function">
    <text evidence="5">DNA-dependent RNA polymerase catalyzes the transcription of DNA into RNA using the four ribonucleoside triphosphates as substrates. Specific core component of RNA polymerase III which synthesizes small RNAs, such as 5S rRNA and tRNAs.</text>
</comment>
<dbReference type="GO" id="GO:0005666">
    <property type="term" value="C:RNA polymerase III complex"/>
    <property type="evidence" value="ECO:0007669"/>
    <property type="project" value="UniProtKB-UniRule"/>
</dbReference>
<evidence type="ECO:0000259" key="7">
    <source>
        <dbReference type="Pfam" id="PF22536"/>
    </source>
</evidence>
<sequence length="493" mass="56108">MAALTPSSEVCSELLKLYFGQVIAQTRKALATLIQYNFVKFEMSERSNNIAEYSAIAHHIYSLVRYPKYLYLMKVKYGDQAEILLEVLLNQGQDNASHVIFQAANRLREAESGESLDPAPLYEMFTNLAANQFIIRCTDVTETSSSTHRIPKLAQVEEKDEFSVPQLNIGPLAQKLKDKATELGSYSDSNIIWRVNFDRFEIEMRNVLLVNAAARRVDAVAGELFHLMLEMWNECSRFGAPVTNSIDLNQIRDKIRKKTDAAAALREHLDNYLRVLEEDESGLLTKSGDAGGGQYVLNYRLVFEKMACATLDSIVLQKFGPKALRLFKVTREEKHIEHDHMHSLSTILPKEVKMLSYQLLEHNFLQMQELKKGTSTSAPIKSFILFHVDVMQVVRMVLRFSYQGLFNLLVRKDHIAVENKRLFEKHERMESLLATLQGAPEEEIAFVEDSATPAEKFLIAKVQAFSDLLTIGSVQVDETILILEAYIQYVDAK</sequence>
<evidence type="ECO:0000313" key="8">
    <source>
        <dbReference type="EMBL" id="CAG4634746.1"/>
    </source>
</evidence>
<feature type="domain" description="RNA polymerase III Rpc82 C -terminal" evidence="6">
    <location>
        <begin position="124"/>
        <end position="305"/>
    </location>
</feature>
<organism evidence="8">
    <name type="scientific">Alona affinis</name>
    <dbReference type="NCBI Taxonomy" id="381656"/>
    <lineage>
        <taxon>Eukaryota</taxon>
        <taxon>Metazoa</taxon>
        <taxon>Ecdysozoa</taxon>
        <taxon>Arthropoda</taxon>
        <taxon>Crustacea</taxon>
        <taxon>Branchiopoda</taxon>
        <taxon>Diplostraca</taxon>
        <taxon>Cladocera</taxon>
        <taxon>Anomopoda</taxon>
        <taxon>Chydoridae</taxon>
        <taxon>Alona</taxon>
    </lineage>
</organism>